<keyword evidence="8" id="KW-1185">Reference proteome</keyword>
<name>A0A5E4B4C1_MARMO</name>
<dbReference type="GO" id="GO:0005524">
    <property type="term" value="F:ATP binding"/>
    <property type="evidence" value="ECO:0007669"/>
    <property type="project" value="UniProtKB-KW"/>
</dbReference>
<dbReference type="PROSITE" id="PS50011">
    <property type="entry name" value="PROTEIN_KINASE_DOM"/>
    <property type="match status" value="1"/>
</dbReference>
<evidence type="ECO:0000256" key="4">
    <source>
        <dbReference type="ARBA" id="ARBA00022777"/>
    </source>
</evidence>
<reference evidence="7" key="1">
    <citation type="submission" date="2019-04" db="EMBL/GenBank/DDBJ databases">
        <authorList>
            <person name="Alioto T."/>
            <person name="Alioto T."/>
        </authorList>
    </citation>
    <scope>NUCLEOTIDE SEQUENCE [LARGE SCALE GENOMIC DNA]</scope>
</reference>
<dbReference type="InterPro" id="IPR011009">
    <property type="entry name" value="Kinase-like_dom_sf"/>
</dbReference>
<keyword evidence="3" id="KW-0547">Nucleotide-binding</keyword>
<organism evidence="7 8">
    <name type="scientific">Marmota monax</name>
    <name type="common">Woodchuck</name>
    <dbReference type="NCBI Taxonomy" id="9995"/>
    <lineage>
        <taxon>Eukaryota</taxon>
        <taxon>Metazoa</taxon>
        <taxon>Chordata</taxon>
        <taxon>Craniata</taxon>
        <taxon>Vertebrata</taxon>
        <taxon>Euteleostomi</taxon>
        <taxon>Mammalia</taxon>
        <taxon>Eutheria</taxon>
        <taxon>Euarchontoglires</taxon>
        <taxon>Glires</taxon>
        <taxon>Rodentia</taxon>
        <taxon>Sciuromorpha</taxon>
        <taxon>Sciuridae</taxon>
        <taxon>Xerinae</taxon>
        <taxon>Marmotini</taxon>
        <taxon>Marmota</taxon>
    </lineage>
</organism>
<keyword evidence="1" id="KW-0723">Serine/threonine-protein kinase</keyword>
<dbReference type="EMBL" id="CABDUW010000234">
    <property type="protein sequence ID" value="VTJ63599.1"/>
    <property type="molecule type" value="Genomic_DNA"/>
</dbReference>
<evidence type="ECO:0000256" key="5">
    <source>
        <dbReference type="ARBA" id="ARBA00022840"/>
    </source>
</evidence>
<proteinExistence type="predicted"/>
<dbReference type="GO" id="GO:0009966">
    <property type="term" value="P:regulation of signal transduction"/>
    <property type="evidence" value="ECO:0007669"/>
    <property type="project" value="TreeGrafter"/>
</dbReference>
<evidence type="ECO:0000256" key="1">
    <source>
        <dbReference type="ARBA" id="ARBA00022527"/>
    </source>
</evidence>
<evidence type="ECO:0000256" key="2">
    <source>
        <dbReference type="ARBA" id="ARBA00022679"/>
    </source>
</evidence>
<dbReference type="GO" id="GO:0005737">
    <property type="term" value="C:cytoplasm"/>
    <property type="evidence" value="ECO:0007669"/>
    <property type="project" value="TreeGrafter"/>
</dbReference>
<feature type="non-terminal residue" evidence="7">
    <location>
        <position position="105"/>
    </location>
</feature>
<evidence type="ECO:0000313" key="7">
    <source>
        <dbReference type="EMBL" id="VTJ63599.1"/>
    </source>
</evidence>
<dbReference type="Proteomes" id="UP000335636">
    <property type="component" value="Unassembled WGS sequence"/>
</dbReference>
<comment type="caution">
    <text evidence="7">The sequence shown here is derived from an EMBL/GenBank/DDBJ whole genome shotgun (WGS) entry which is preliminary data.</text>
</comment>
<gene>
    <name evidence="7" type="ORF">MONAX_5E012003</name>
</gene>
<keyword evidence="2" id="KW-0808">Transferase</keyword>
<keyword evidence="4" id="KW-0418">Kinase</keyword>
<accession>A0A5E4B4C1</accession>
<dbReference type="Pfam" id="PF00069">
    <property type="entry name" value="Pkinase"/>
    <property type="match status" value="1"/>
</dbReference>
<dbReference type="GO" id="GO:0050254">
    <property type="term" value="F:rhodopsin kinase activity"/>
    <property type="evidence" value="ECO:0007669"/>
    <property type="project" value="TreeGrafter"/>
</dbReference>
<feature type="domain" description="Protein kinase" evidence="6">
    <location>
        <begin position="1"/>
        <end position="105"/>
    </location>
</feature>
<dbReference type="Gene3D" id="1.10.510.10">
    <property type="entry name" value="Transferase(Phosphotransferase) domain 1"/>
    <property type="match status" value="1"/>
</dbReference>
<evidence type="ECO:0000259" key="6">
    <source>
        <dbReference type="PROSITE" id="PS50011"/>
    </source>
</evidence>
<dbReference type="AlphaFoldDB" id="A0A5E4B4C1"/>
<dbReference type="PANTHER" id="PTHR24355:SF12">
    <property type="entry name" value="RHODOPSIN KINASE GRK7"/>
    <property type="match status" value="1"/>
</dbReference>
<dbReference type="InterPro" id="IPR000719">
    <property type="entry name" value="Prot_kinase_dom"/>
</dbReference>
<dbReference type="SUPFAM" id="SSF56112">
    <property type="entry name" value="Protein kinase-like (PK-like)"/>
    <property type="match status" value="1"/>
</dbReference>
<keyword evidence="5" id="KW-0067">ATP-binding</keyword>
<dbReference type="PANTHER" id="PTHR24355">
    <property type="entry name" value="G PROTEIN-COUPLED RECEPTOR KINASE/RIBOSOMAL PROTEIN S6 KINASE"/>
    <property type="match status" value="1"/>
</dbReference>
<protein>
    <recommendedName>
        <fullName evidence="6">Protein kinase domain-containing protein</fullName>
    </recommendedName>
</protein>
<evidence type="ECO:0000256" key="3">
    <source>
        <dbReference type="ARBA" id="ARBA00022741"/>
    </source>
</evidence>
<evidence type="ECO:0000313" key="8">
    <source>
        <dbReference type="Proteomes" id="UP000335636"/>
    </source>
</evidence>
<sequence length="105" mass="11988">MSHWSEWTEWPSLGCPRGCWEAGEEQLDELSPQGSQGKWVLGVCCAHLRVSVLLFWRQAGTNGYMAPEILMDKASYSYPVDWFAMGCSIYEMVAGRTPFKDFKEK</sequence>